<dbReference type="EMBL" id="LT671823">
    <property type="protein sequence ID" value="SHO77686.1"/>
    <property type="molecule type" value="Genomic_DNA"/>
</dbReference>
<protein>
    <submittedName>
        <fullName evidence="3">Uncharacterized protein</fullName>
    </submittedName>
</protein>
<proteinExistence type="predicted"/>
<feature type="region of interest" description="Disordered" evidence="2">
    <location>
        <begin position="781"/>
        <end position="802"/>
    </location>
</feature>
<feature type="region of interest" description="Disordered" evidence="2">
    <location>
        <begin position="297"/>
        <end position="448"/>
    </location>
</feature>
<feature type="compositionally biased region" description="Basic and acidic residues" evidence="2">
    <location>
        <begin position="438"/>
        <end position="448"/>
    </location>
</feature>
<feature type="compositionally biased region" description="Basic and acidic residues" evidence="2">
    <location>
        <begin position="1"/>
        <end position="14"/>
    </location>
</feature>
<feature type="compositionally biased region" description="Basic residues" evidence="2">
    <location>
        <begin position="15"/>
        <end position="40"/>
    </location>
</feature>
<name>A0A1M8A5F6_MALS4</name>
<sequence length="1175" mass="128923">MTADEQRGRQDQIRSAKRALRQFQRRRAQQQSKRASRRLRASLLVTGTETPTVLTQCFSATNPTDSIAHESAVRATGKSRRQSRPPSIVADVQSNDDPRSSYARRSSGEGDPAEPSSRHSRRSSVMTARLPARSSLRFSLSRLPTADAFTPPFPGSPRRHSRHSRQMSIATRGEGFELMSGQPMHGAPGRRGSRLSIRFSALEPASALFASKIIQKPLPPIPTEWGTALEAGTSEEEDRVTALEKLEGRHPSSHGANRTARRQSAVRPLIPSWLGLGDTPPSSHETLRPTHADNLSTVHEAEEASTSQPRPEEAPTPQPDGDTSDSRVLLRPLRLSSLAQPRVPSTRASPATKAARRMSSITYKPDSSIGSPSISHNWDTPLEQHRVSHSRGTQSGVTSWTASDPAHSLFSPDSNLSGSPGATSVDSLDQVGPKSGHRVAESRDGALAHSAEHQQLSELRERHQIEVTALQRELEEVRDMMGTQLTSVTAARDQATGRVAALEQQLQDLQGELEDTRGERDMYHEDVDDWRKRCSNLEQTIQGQQLRMKQEQSWRQVAVKRMQAMSNRLRMDTESETSSQSSFVSNASLLEPLPELPELPSDEETSGWSYRIARQLSKHAATSDNAPDLPPETVQLLTDMREQILALYSSLKLEESNHELTRAQLREQQAANAVASKPATPEPLLPVQLEGQATPRRPLNKRAAVTLELGAPLDVPTPTPNEDPSTVSSRDLETTADILFPQAGDNMAGMPLVGLGFGSTPMAESMSHNVLHARTWTEESLGLANRPRRQSAPDTPRETVQRESGAFACLPEQSVPLQYCSTAEAAWPDTDASFSMEEGLVHHGLQPSVDLESGTQDHSWVTESYEGASMAESDSAEGQASSDPAEHTGDSAWVSDDDSDEKPQVASSPATPRPEFIPEWSFEQATFEAARDVQIYELAGKHAQCRYSRRGARRLRKAPVEDFFGILNVQKELAPPLPVPDYSLEMPPIDTSSMDHSEPMVRSSSLRSSDSGHSAVGRAMLHDEEWDANVYSPPMLQQVSTENPASEDLFQRPYTPENDASNVLKQWITPWAPEVSSEEANSSIPDILSYDASEPPPQTPTPDQSTNSNLLAPSIPAPGTPIPRSPGDEPVSPRPGRFRYVKRNPLTRIPIPTPIWDLNFTSTTAVPHAPPTFTI</sequence>
<evidence type="ECO:0000256" key="2">
    <source>
        <dbReference type="SAM" id="MobiDB-lite"/>
    </source>
</evidence>
<dbReference type="OrthoDB" id="2528184at2759"/>
<feature type="compositionally biased region" description="Polar residues" evidence="2">
    <location>
        <begin position="390"/>
        <end position="402"/>
    </location>
</feature>
<dbReference type="AlphaFoldDB" id="A0A1M8A5F6"/>
<feature type="compositionally biased region" description="Low complexity" evidence="2">
    <location>
        <begin position="326"/>
        <end position="338"/>
    </location>
</feature>
<feature type="compositionally biased region" description="Pro residues" evidence="2">
    <location>
        <begin position="1115"/>
        <end position="1124"/>
    </location>
</feature>
<dbReference type="OMA" id="KRMQAMS"/>
<evidence type="ECO:0000313" key="3">
    <source>
        <dbReference type="EMBL" id="SHO77686.1"/>
    </source>
</evidence>
<accession>A0A1M8A5F6</accession>
<feature type="region of interest" description="Disordered" evidence="2">
    <location>
        <begin position="711"/>
        <end position="730"/>
    </location>
</feature>
<keyword evidence="1" id="KW-0175">Coiled coil</keyword>
<organism evidence="3 4">
    <name type="scientific">Malassezia sympodialis (strain ATCC 42132)</name>
    <name type="common">Atopic eczema-associated yeast</name>
    <dbReference type="NCBI Taxonomy" id="1230383"/>
    <lineage>
        <taxon>Eukaryota</taxon>
        <taxon>Fungi</taxon>
        <taxon>Dikarya</taxon>
        <taxon>Basidiomycota</taxon>
        <taxon>Ustilaginomycotina</taxon>
        <taxon>Malasseziomycetes</taxon>
        <taxon>Malasseziales</taxon>
        <taxon>Malasseziaceae</taxon>
        <taxon>Malassezia</taxon>
    </lineage>
</organism>
<evidence type="ECO:0000313" key="4">
    <source>
        <dbReference type="Proteomes" id="UP000186303"/>
    </source>
</evidence>
<feature type="compositionally biased region" description="Polar residues" evidence="2">
    <location>
        <begin position="411"/>
        <end position="427"/>
    </location>
</feature>
<reference evidence="4" key="1">
    <citation type="journal article" date="2017" name="Nucleic Acids Res.">
        <title>Proteogenomics produces comprehensive and highly accurate protein-coding gene annotation in a complete genome assembly of Malassezia sympodialis.</title>
        <authorList>
            <person name="Zhu Y."/>
            <person name="Engstroem P.G."/>
            <person name="Tellgren-Roth C."/>
            <person name="Baudo C.D."/>
            <person name="Kennell J.C."/>
            <person name="Sun S."/>
            <person name="Billmyre R.B."/>
            <person name="Schroeder M.S."/>
            <person name="Andersson A."/>
            <person name="Holm T."/>
            <person name="Sigurgeirsson B."/>
            <person name="Wu G."/>
            <person name="Sankaranarayanan S.R."/>
            <person name="Siddharthan R."/>
            <person name="Sanyal K."/>
            <person name="Lundeberg J."/>
            <person name="Nystedt B."/>
            <person name="Boekhout T."/>
            <person name="Dawson T.L. Jr."/>
            <person name="Heitman J."/>
            <person name="Scheynius A."/>
            <person name="Lehtioe J."/>
        </authorList>
    </citation>
    <scope>NUCLEOTIDE SEQUENCE [LARGE SCALE GENOMIC DNA]</scope>
    <source>
        <strain evidence="4">ATCC 42132</strain>
    </source>
</reference>
<feature type="region of interest" description="Disordered" evidence="2">
    <location>
        <begin position="867"/>
        <end position="916"/>
    </location>
</feature>
<feature type="region of interest" description="Disordered" evidence="2">
    <location>
        <begin position="1"/>
        <end position="40"/>
    </location>
</feature>
<gene>
    <name evidence="3" type="ORF">MSYG_2028</name>
</gene>
<dbReference type="VEuPathDB" id="FungiDB:MSYG_2028"/>
<feature type="region of interest" description="Disordered" evidence="2">
    <location>
        <begin position="245"/>
        <end position="265"/>
    </location>
</feature>
<feature type="compositionally biased region" description="Low complexity" evidence="2">
    <location>
        <begin position="1000"/>
        <end position="1013"/>
    </location>
</feature>
<feature type="region of interest" description="Disordered" evidence="2">
    <location>
        <begin position="68"/>
        <end position="130"/>
    </location>
</feature>
<keyword evidence="4" id="KW-1185">Reference proteome</keyword>
<feature type="coiled-coil region" evidence="1">
    <location>
        <begin position="453"/>
        <end position="547"/>
    </location>
</feature>
<feature type="region of interest" description="Disordered" evidence="2">
    <location>
        <begin position="1087"/>
        <end position="1139"/>
    </location>
</feature>
<dbReference type="Proteomes" id="UP000186303">
    <property type="component" value="Chromosome 3"/>
</dbReference>
<feature type="region of interest" description="Disordered" evidence="2">
    <location>
        <begin position="991"/>
        <end position="1013"/>
    </location>
</feature>
<feature type="region of interest" description="Disordered" evidence="2">
    <location>
        <begin position="143"/>
        <end position="165"/>
    </location>
</feature>
<feature type="compositionally biased region" description="Polar residues" evidence="2">
    <location>
        <begin position="368"/>
        <end position="378"/>
    </location>
</feature>
<evidence type="ECO:0000256" key="1">
    <source>
        <dbReference type="SAM" id="Coils"/>
    </source>
</evidence>